<comment type="caution">
    <text evidence="2">The sequence shown here is derived from an EMBL/GenBank/DDBJ whole genome shotgun (WGS) entry which is preliminary data.</text>
</comment>
<evidence type="ECO:0000313" key="2">
    <source>
        <dbReference type="EMBL" id="POI23915.1"/>
    </source>
</evidence>
<reference evidence="2 3" key="1">
    <citation type="submission" date="2018-01" db="EMBL/GenBank/DDBJ databases">
        <title>Comparison of the Chinese Bamboo Partridge and Red Junglefowl genome sequences highlights the importance of demography in genome evolution.</title>
        <authorList>
            <person name="Tiley G.P."/>
            <person name="Kimball R.T."/>
            <person name="Braun E.L."/>
            <person name="Burleigh J.G."/>
        </authorList>
    </citation>
    <scope>NUCLEOTIDE SEQUENCE [LARGE SCALE GENOMIC DNA]</scope>
    <source>
        <strain evidence="2">RTK389</strain>
        <tissue evidence="2">Blood</tissue>
    </source>
</reference>
<evidence type="ECO:0000256" key="1">
    <source>
        <dbReference type="ARBA" id="ARBA00029457"/>
    </source>
</evidence>
<protein>
    <recommendedName>
        <fullName evidence="4">CS012 protein</fullName>
    </recommendedName>
</protein>
<dbReference type="EMBL" id="PPHD01045224">
    <property type="protein sequence ID" value="POI23915.1"/>
    <property type="molecule type" value="Genomic_DNA"/>
</dbReference>
<name>A0A2P4SII2_BAMTH</name>
<organism evidence="2 3">
    <name type="scientific">Bambusicola thoracicus</name>
    <name type="common">Chinese bamboo-partridge</name>
    <name type="synonym">Perdix thoracica</name>
    <dbReference type="NCBI Taxonomy" id="9083"/>
    <lineage>
        <taxon>Eukaryota</taxon>
        <taxon>Metazoa</taxon>
        <taxon>Chordata</taxon>
        <taxon>Craniata</taxon>
        <taxon>Vertebrata</taxon>
        <taxon>Euteleostomi</taxon>
        <taxon>Archelosauria</taxon>
        <taxon>Archosauria</taxon>
        <taxon>Dinosauria</taxon>
        <taxon>Saurischia</taxon>
        <taxon>Theropoda</taxon>
        <taxon>Coelurosauria</taxon>
        <taxon>Aves</taxon>
        <taxon>Neognathae</taxon>
        <taxon>Galloanserae</taxon>
        <taxon>Galliformes</taxon>
        <taxon>Phasianidae</taxon>
        <taxon>Perdicinae</taxon>
        <taxon>Bambusicola</taxon>
    </lineage>
</organism>
<proteinExistence type="inferred from homology"/>
<dbReference type="OrthoDB" id="5976774at2759"/>
<dbReference type="PANTHER" id="PTHR31493">
    <property type="entry name" value="NAZO FAMILY MEMBER"/>
    <property type="match status" value="1"/>
</dbReference>
<evidence type="ECO:0008006" key="4">
    <source>
        <dbReference type="Google" id="ProtNLM"/>
    </source>
</evidence>
<comment type="similarity">
    <text evidence="1">Belongs to the C19orf12 family.</text>
</comment>
<dbReference type="Pfam" id="PF20721">
    <property type="entry name" value="C19orf12"/>
    <property type="match status" value="1"/>
</dbReference>
<keyword evidence="3" id="KW-1185">Reference proteome</keyword>
<dbReference type="AlphaFoldDB" id="A0A2P4SII2"/>
<sequence>MPCSLNSALISDEEVNATDEGLSRILGLTVGSNISLHFLGGALGGLLGAWMTSGQFKPVPQIIMELPPAEQQKLYKEVIGIVRSLDWIDVLQLTALIMQNADLKFLLARAVERFFIRQLGAEIKYGE</sequence>
<evidence type="ECO:0000313" key="3">
    <source>
        <dbReference type="Proteomes" id="UP000237246"/>
    </source>
</evidence>
<dbReference type="PANTHER" id="PTHR31493:SF1">
    <property type="entry name" value="PROTEIN C19ORF12"/>
    <property type="match status" value="1"/>
</dbReference>
<accession>A0A2P4SII2</accession>
<dbReference type="InterPro" id="IPR033369">
    <property type="entry name" value="C19orf12"/>
</dbReference>
<gene>
    <name evidence="2" type="ORF">CIB84_012337</name>
</gene>
<dbReference type="Proteomes" id="UP000237246">
    <property type="component" value="Unassembled WGS sequence"/>
</dbReference>